<dbReference type="AlphaFoldDB" id="A0A517Z8T8"/>
<dbReference type="SUPFAM" id="SSF55811">
    <property type="entry name" value="Nudix"/>
    <property type="match status" value="1"/>
</dbReference>
<keyword evidence="2" id="KW-1185">Reference proteome</keyword>
<proteinExistence type="predicted"/>
<gene>
    <name evidence="1" type="ORF">Mal4_31830</name>
</gene>
<dbReference type="Proteomes" id="UP000320496">
    <property type="component" value="Chromosome"/>
</dbReference>
<organism evidence="1 2">
    <name type="scientific">Maioricimonas rarisocia</name>
    <dbReference type="NCBI Taxonomy" id="2528026"/>
    <lineage>
        <taxon>Bacteria</taxon>
        <taxon>Pseudomonadati</taxon>
        <taxon>Planctomycetota</taxon>
        <taxon>Planctomycetia</taxon>
        <taxon>Planctomycetales</taxon>
        <taxon>Planctomycetaceae</taxon>
        <taxon>Maioricimonas</taxon>
    </lineage>
</organism>
<dbReference type="EMBL" id="CP036275">
    <property type="protein sequence ID" value="QDU38851.1"/>
    <property type="molecule type" value="Genomic_DNA"/>
</dbReference>
<protein>
    <recommendedName>
        <fullName evidence="3">Phosphoesterase</fullName>
    </recommendedName>
</protein>
<evidence type="ECO:0000313" key="2">
    <source>
        <dbReference type="Proteomes" id="UP000320496"/>
    </source>
</evidence>
<dbReference type="InterPro" id="IPR015797">
    <property type="entry name" value="NUDIX_hydrolase-like_dom_sf"/>
</dbReference>
<name>A0A517Z8T8_9PLAN</name>
<dbReference type="Gene3D" id="3.90.79.10">
    <property type="entry name" value="Nucleoside Triphosphate Pyrophosphohydrolase"/>
    <property type="match status" value="1"/>
</dbReference>
<sequence>MTLQDYQMEHVLVVPTLLFHEIGHFQGFTSDVSPYLKTLLDPSYTSYRLRADVEDDPSFKQLIPYCIFRHEGKVFHYKRGKLQGDGRLRSKRSVGIGGHISSEDQNGASNVYREAMWREIGEEVFLEAEYSESCVGMINDDDTDVGRVHLGIVHIFELEEPKVRAREASIIETGFAEPSELANSYDQFETWSQICLDYLTSQ</sequence>
<dbReference type="KEGG" id="mri:Mal4_31830"/>
<evidence type="ECO:0000313" key="1">
    <source>
        <dbReference type="EMBL" id="QDU38851.1"/>
    </source>
</evidence>
<dbReference type="RefSeq" id="WP_231746539.1">
    <property type="nucleotide sequence ID" value="NZ_CP036275.1"/>
</dbReference>
<accession>A0A517Z8T8</accession>
<reference evidence="1 2" key="1">
    <citation type="submission" date="2019-02" db="EMBL/GenBank/DDBJ databases">
        <title>Deep-cultivation of Planctomycetes and their phenomic and genomic characterization uncovers novel biology.</title>
        <authorList>
            <person name="Wiegand S."/>
            <person name="Jogler M."/>
            <person name="Boedeker C."/>
            <person name="Pinto D."/>
            <person name="Vollmers J."/>
            <person name="Rivas-Marin E."/>
            <person name="Kohn T."/>
            <person name="Peeters S.H."/>
            <person name="Heuer A."/>
            <person name="Rast P."/>
            <person name="Oberbeckmann S."/>
            <person name="Bunk B."/>
            <person name="Jeske O."/>
            <person name="Meyerdierks A."/>
            <person name="Storesund J.E."/>
            <person name="Kallscheuer N."/>
            <person name="Luecker S."/>
            <person name="Lage O.M."/>
            <person name="Pohl T."/>
            <person name="Merkel B.J."/>
            <person name="Hornburger P."/>
            <person name="Mueller R.-W."/>
            <person name="Bruemmer F."/>
            <person name="Labrenz M."/>
            <person name="Spormann A.M."/>
            <person name="Op den Camp H."/>
            <person name="Overmann J."/>
            <person name="Amann R."/>
            <person name="Jetten M.S.M."/>
            <person name="Mascher T."/>
            <person name="Medema M.H."/>
            <person name="Devos D.P."/>
            <person name="Kaster A.-K."/>
            <person name="Ovreas L."/>
            <person name="Rohde M."/>
            <person name="Galperin M.Y."/>
            <person name="Jogler C."/>
        </authorList>
    </citation>
    <scope>NUCLEOTIDE SEQUENCE [LARGE SCALE GENOMIC DNA]</scope>
    <source>
        <strain evidence="1 2">Mal4</strain>
    </source>
</reference>
<evidence type="ECO:0008006" key="3">
    <source>
        <dbReference type="Google" id="ProtNLM"/>
    </source>
</evidence>